<dbReference type="PANTHER" id="PTHR10954">
    <property type="entry name" value="RIBONUCLEASE H2 SUBUNIT A"/>
    <property type="match status" value="1"/>
</dbReference>
<dbReference type="GO" id="GO:0043137">
    <property type="term" value="P:DNA replication, removal of RNA primer"/>
    <property type="evidence" value="ECO:0007669"/>
    <property type="project" value="TreeGrafter"/>
</dbReference>
<evidence type="ECO:0000256" key="6">
    <source>
        <dbReference type="ARBA" id="ARBA00012180"/>
    </source>
</evidence>
<evidence type="ECO:0000256" key="9">
    <source>
        <dbReference type="ARBA" id="ARBA00022722"/>
    </source>
</evidence>
<dbReference type="PATRIC" id="fig|1215343.11.peg.376"/>
<evidence type="ECO:0000256" key="4">
    <source>
        <dbReference type="ARBA" id="ARBA00004496"/>
    </source>
</evidence>
<evidence type="ECO:0000313" key="19">
    <source>
        <dbReference type="Proteomes" id="UP000010799"/>
    </source>
</evidence>
<keyword evidence="13 14" id="KW-0464">Manganese</keyword>
<evidence type="ECO:0000256" key="16">
    <source>
        <dbReference type="RuleBase" id="RU003515"/>
    </source>
</evidence>
<dbReference type="InterPro" id="IPR022898">
    <property type="entry name" value="RNase_HII"/>
</dbReference>
<comment type="subcellular location">
    <subcellularLocation>
        <location evidence="4 14">Cytoplasm</location>
    </subcellularLocation>
</comment>
<feature type="binding site" evidence="14 15">
    <location>
        <position position="45"/>
    </location>
    <ligand>
        <name>a divalent metal cation</name>
        <dbReference type="ChEBI" id="CHEBI:60240"/>
    </ligand>
</feature>
<feature type="domain" description="RNase H type-2" evidence="17">
    <location>
        <begin position="38"/>
        <end position="224"/>
    </location>
</feature>
<gene>
    <name evidence="14" type="primary">rnhB</name>
    <name evidence="18" type="ordered locus">B488_03670</name>
</gene>
<comment type="cofactor">
    <cofactor evidence="14 15">
        <name>Mn(2+)</name>
        <dbReference type="ChEBI" id="CHEBI:29035"/>
    </cofactor>
    <cofactor evidence="14 15">
        <name>Mg(2+)</name>
        <dbReference type="ChEBI" id="CHEBI:18420"/>
    </cofactor>
    <text evidence="14 15">Manganese or magnesium. Binds 1 divalent metal ion per monomer in the absence of substrate. May bind a second metal ion after substrate binding.</text>
</comment>
<dbReference type="HOGENOM" id="CLU_036532_3_2_5"/>
<dbReference type="GO" id="GO:0003723">
    <property type="term" value="F:RNA binding"/>
    <property type="evidence" value="ECO:0007669"/>
    <property type="project" value="UniProtKB-UniRule"/>
</dbReference>
<dbReference type="PROSITE" id="PS51975">
    <property type="entry name" value="RNASE_H_2"/>
    <property type="match status" value="1"/>
</dbReference>
<accession>L0EU28</accession>
<keyword evidence="12 14" id="KW-0378">Hydrolase</keyword>
<dbReference type="Pfam" id="PF01351">
    <property type="entry name" value="RNase_HII"/>
    <property type="match status" value="1"/>
</dbReference>
<evidence type="ECO:0000256" key="7">
    <source>
        <dbReference type="ARBA" id="ARBA00019179"/>
    </source>
</evidence>
<dbReference type="PANTHER" id="PTHR10954:SF18">
    <property type="entry name" value="RIBONUCLEASE HII"/>
    <property type="match status" value="1"/>
</dbReference>
<organism evidence="18 19">
    <name type="scientific">Liberibacter crescens (strain BT-1)</name>
    <dbReference type="NCBI Taxonomy" id="1215343"/>
    <lineage>
        <taxon>Bacteria</taxon>
        <taxon>Pseudomonadati</taxon>
        <taxon>Pseudomonadota</taxon>
        <taxon>Alphaproteobacteria</taxon>
        <taxon>Hyphomicrobiales</taxon>
        <taxon>Rhizobiaceae</taxon>
        <taxon>Liberibacter</taxon>
    </lineage>
</organism>
<dbReference type="SUPFAM" id="SSF53098">
    <property type="entry name" value="Ribonuclease H-like"/>
    <property type="match status" value="1"/>
</dbReference>
<dbReference type="GO" id="GO:0005737">
    <property type="term" value="C:cytoplasm"/>
    <property type="evidence" value="ECO:0007669"/>
    <property type="project" value="UniProtKB-SubCell"/>
</dbReference>
<reference evidence="18 19" key="1">
    <citation type="journal article" date="2012" name="Stand. Genomic Sci.">
        <title>Complete genome sequence of Liberibacter crescens BT-1.</title>
        <authorList>
            <person name="Leonard M.T."/>
            <person name="Fagen J.R."/>
            <person name="Davis-Richardson A.G."/>
            <person name="Davis M.J."/>
            <person name="Triplett E.W."/>
        </authorList>
    </citation>
    <scope>NUCLEOTIDE SEQUENCE [LARGE SCALE GENOMIC DNA]</scope>
    <source>
        <strain evidence="18 19">BT-1</strain>
    </source>
</reference>
<evidence type="ECO:0000256" key="10">
    <source>
        <dbReference type="ARBA" id="ARBA00022723"/>
    </source>
</evidence>
<dbReference type="GO" id="GO:0030145">
    <property type="term" value="F:manganese ion binding"/>
    <property type="evidence" value="ECO:0007669"/>
    <property type="project" value="UniProtKB-UniRule"/>
</dbReference>
<sequence>MSLQDKNYLFKVELTFQPNSKKNPDFELEKQAKINNFWPVAGVDEVGRGALAGPVVVAAVILNPERIPSGINDSKRLTHKKRETLYEEICKDSIVAIALSEHDQIDQSNIRKATLDAMHRAILGLAIQPKIALIDGRDIPEGLPCPALTVIKGDSHSLSIAAASIIAKVTRDQIMKCADLEYPGYGFDIHVGYPTSKHLEILKKKGPSQIHRMTFRPLLNQNRK</sequence>
<dbReference type="InterPro" id="IPR012337">
    <property type="entry name" value="RNaseH-like_sf"/>
</dbReference>
<keyword evidence="9 14" id="KW-0540">Nuclease</keyword>
<dbReference type="InterPro" id="IPR036397">
    <property type="entry name" value="RNaseH_sf"/>
</dbReference>
<dbReference type="GO" id="GO:0032299">
    <property type="term" value="C:ribonuclease H2 complex"/>
    <property type="evidence" value="ECO:0007669"/>
    <property type="project" value="TreeGrafter"/>
</dbReference>
<dbReference type="Gene3D" id="3.30.420.10">
    <property type="entry name" value="Ribonuclease H-like superfamily/Ribonuclease H"/>
    <property type="match status" value="1"/>
</dbReference>
<protein>
    <recommendedName>
        <fullName evidence="7 14">Ribonuclease HII</fullName>
        <shortName evidence="14">RNase HII</shortName>
        <ecNumber evidence="6 14">3.1.26.4</ecNumber>
    </recommendedName>
</protein>
<dbReference type="GO" id="GO:0004523">
    <property type="term" value="F:RNA-DNA hybrid ribonuclease activity"/>
    <property type="evidence" value="ECO:0007669"/>
    <property type="project" value="UniProtKB-UniRule"/>
</dbReference>
<dbReference type="AlphaFoldDB" id="L0EU28"/>
<proteinExistence type="inferred from homology"/>
<evidence type="ECO:0000256" key="15">
    <source>
        <dbReference type="PROSITE-ProRule" id="PRU01319"/>
    </source>
</evidence>
<evidence type="ECO:0000256" key="1">
    <source>
        <dbReference type="ARBA" id="ARBA00000077"/>
    </source>
</evidence>
<comment type="similarity">
    <text evidence="5 14 16">Belongs to the RNase HII family.</text>
</comment>
<dbReference type="NCBIfam" id="NF000595">
    <property type="entry name" value="PRK00015.1-3"/>
    <property type="match status" value="1"/>
</dbReference>
<comment type="cofactor">
    <cofactor evidence="2">
        <name>Mg(2+)</name>
        <dbReference type="ChEBI" id="CHEBI:18420"/>
    </cofactor>
</comment>
<dbReference type="InterPro" id="IPR024567">
    <property type="entry name" value="RNase_HII/HIII_dom"/>
</dbReference>
<evidence type="ECO:0000313" key="18">
    <source>
        <dbReference type="EMBL" id="AGA64360.1"/>
    </source>
</evidence>
<evidence type="ECO:0000256" key="11">
    <source>
        <dbReference type="ARBA" id="ARBA00022759"/>
    </source>
</evidence>
<feature type="binding site" evidence="14 15">
    <location>
        <position position="44"/>
    </location>
    <ligand>
        <name>a divalent metal cation</name>
        <dbReference type="ChEBI" id="CHEBI:60240"/>
    </ligand>
</feature>
<evidence type="ECO:0000256" key="3">
    <source>
        <dbReference type="ARBA" id="ARBA00004065"/>
    </source>
</evidence>
<dbReference type="GO" id="GO:0006298">
    <property type="term" value="P:mismatch repair"/>
    <property type="evidence" value="ECO:0007669"/>
    <property type="project" value="TreeGrafter"/>
</dbReference>
<evidence type="ECO:0000256" key="12">
    <source>
        <dbReference type="ARBA" id="ARBA00022801"/>
    </source>
</evidence>
<dbReference type="InterPro" id="IPR001352">
    <property type="entry name" value="RNase_HII/HIII"/>
</dbReference>
<evidence type="ECO:0000256" key="13">
    <source>
        <dbReference type="ARBA" id="ARBA00023211"/>
    </source>
</evidence>
<dbReference type="STRING" id="1215343.B488_03670"/>
<dbReference type="Proteomes" id="UP000010799">
    <property type="component" value="Chromosome"/>
</dbReference>
<dbReference type="HAMAP" id="MF_00052_B">
    <property type="entry name" value="RNase_HII_B"/>
    <property type="match status" value="1"/>
</dbReference>
<evidence type="ECO:0000256" key="2">
    <source>
        <dbReference type="ARBA" id="ARBA00001946"/>
    </source>
</evidence>
<evidence type="ECO:0000259" key="17">
    <source>
        <dbReference type="PROSITE" id="PS51975"/>
    </source>
</evidence>
<dbReference type="EMBL" id="CP003789">
    <property type="protein sequence ID" value="AGA64360.1"/>
    <property type="molecule type" value="Genomic_DNA"/>
</dbReference>
<dbReference type="RefSeq" id="WP_015272787.1">
    <property type="nucleotide sequence ID" value="NC_019907.1"/>
</dbReference>
<comment type="function">
    <text evidence="3 14 16">Endonuclease that specifically degrades the RNA of RNA-DNA hybrids.</text>
</comment>
<comment type="catalytic activity">
    <reaction evidence="1 14 15 16">
        <text>Endonucleolytic cleavage to 5'-phosphomonoester.</text>
        <dbReference type="EC" id="3.1.26.4"/>
    </reaction>
</comment>
<evidence type="ECO:0000256" key="14">
    <source>
        <dbReference type="HAMAP-Rule" id="MF_00052"/>
    </source>
</evidence>
<dbReference type="KEGG" id="lcc:B488_03670"/>
<keyword evidence="19" id="KW-1185">Reference proteome</keyword>
<evidence type="ECO:0000256" key="8">
    <source>
        <dbReference type="ARBA" id="ARBA00022490"/>
    </source>
</evidence>
<feature type="binding site" evidence="14 15">
    <location>
        <position position="135"/>
    </location>
    <ligand>
        <name>a divalent metal cation</name>
        <dbReference type="ChEBI" id="CHEBI:60240"/>
    </ligand>
</feature>
<dbReference type="EC" id="3.1.26.4" evidence="6 14"/>
<keyword evidence="8 14" id="KW-0963">Cytoplasm</keyword>
<keyword evidence="11 14" id="KW-0255">Endonuclease</keyword>
<name>L0EU28_LIBCB</name>
<dbReference type="eggNOG" id="COG0164">
    <property type="taxonomic scope" value="Bacteria"/>
</dbReference>
<evidence type="ECO:0000256" key="5">
    <source>
        <dbReference type="ARBA" id="ARBA00007383"/>
    </source>
</evidence>
<keyword evidence="10 14" id="KW-0479">Metal-binding</keyword>
<dbReference type="CDD" id="cd07182">
    <property type="entry name" value="RNase_HII_bacteria_HII_like"/>
    <property type="match status" value="1"/>
</dbReference>